<dbReference type="Pfam" id="PF07637">
    <property type="entry name" value="PSD5"/>
    <property type="match status" value="1"/>
</dbReference>
<evidence type="ECO:0000259" key="3">
    <source>
        <dbReference type="Pfam" id="PF07627"/>
    </source>
</evidence>
<dbReference type="InterPro" id="IPR011429">
    <property type="entry name" value="Cyt_c_Planctomycete-type"/>
</dbReference>
<keyword evidence="8" id="KW-1185">Reference proteome</keyword>
<dbReference type="EMBL" id="SJPX01000004">
    <property type="protein sequence ID" value="TWU49843.1"/>
    <property type="molecule type" value="Genomic_DNA"/>
</dbReference>
<dbReference type="InterPro" id="IPR011478">
    <property type="entry name" value="DUF1585"/>
</dbReference>
<accession>A0A5C6EJH5</accession>
<protein>
    <recommendedName>
        <fullName evidence="9">Planctomycete cytochrome C</fullName>
    </recommendedName>
</protein>
<reference evidence="7 8" key="1">
    <citation type="submission" date="2019-02" db="EMBL/GenBank/DDBJ databases">
        <title>Deep-cultivation of Planctomycetes and their phenomic and genomic characterization uncovers novel biology.</title>
        <authorList>
            <person name="Wiegand S."/>
            <person name="Jogler M."/>
            <person name="Boedeker C."/>
            <person name="Pinto D."/>
            <person name="Vollmers J."/>
            <person name="Rivas-Marin E."/>
            <person name="Kohn T."/>
            <person name="Peeters S.H."/>
            <person name="Heuer A."/>
            <person name="Rast P."/>
            <person name="Oberbeckmann S."/>
            <person name="Bunk B."/>
            <person name="Jeske O."/>
            <person name="Meyerdierks A."/>
            <person name="Storesund J.E."/>
            <person name="Kallscheuer N."/>
            <person name="Luecker S."/>
            <person name="Lage O.M."/>
            <person name="Pohl T."/>
            <person name="Merkel B.J."/>
            <person name="Hornburger P."/>
            <person name="Mueller R.-W."/>
            <person name="Bruemmer F."/>
            <person name="Labrenz M."/>
            <person name="Spormann A.M."/>
            <person name="Op Den Camp H."/>
            <person name="Overmann J."/>
            <person name="Amann R."/>
            <person name="Jetten M.S.M."/>
            <person name="Mascher T."/>
            <person name="Medema M.H."/>
            <person name="Devos D.P."/>
            <person name="Kaster A.-K."/>
            <person name="Ovreas L."/>
            <person name="Rohde M."/>
            <person name="Galperin M.Y."/>
            <person name="Jogler C."/>
        </authorList>
    </citation>
    <scope>NUCLEOTIDE SEQUENCE [LARGE SCALE GENOMIC DNA]</scope>
    <source>
        <strain evidence="7 8">Poly59</strain>
    </source>
</reference>
<dbReference type="Pfam" id="PF07624">
    <property type="entry name" value="PSD2"/>
    <property type="match status" value="1"/>
</dbReference>
<dbReference type="Proteomes" id="UP000317977">
    <property type="component" value="Unassembled WGS sequence"/>
</dbReference>
<evidence type="ECO:0000259" key="1">
    <source>
        <dbReference type="Pfam" id="PF07624"/>
    </source>
</evidence>
<evidence type="ECO:0000313" key="8">
    <source>
        <dbReference type="Proteomes" id="UP000317977"/>
    </source>
</evidence>
<feature type="domain" description="DUF1595" evidence="6">
    <location>
        <begin position="381"/>
        <end position="438"/>
    </location>
</feature>
<sequence>MLVVCVTADSVVVAGDLRDQIEPLFAKYCSDCHAGGADEGGLDLDVLGDDLSDAETFARWERLFDRVMFGEMPPKDSSPVATADLDLFRRLIDGQLQAAHRNAKGTVYRRLNRREYQNTMNDLFGTNLDLQGLLPEDGRTGEFDNVGASLNVSMVQLQRYLEAADLVMDTAIAKTVAKPAAKVKLANYADTREGEKHIGTAWKQLDDGSVVFFRDLSYPTGMLRTADVQTAGRYKIRVTGYAYQSDKPITFAIGATTFQRGAERPTFAYREMNPGGPMTVEVEAWIEERYMIELTPWGISDPDYLIKKHGLDAYQGPGLAISQVELIGPLVDEFPSRGHRLMFTGLGRNEIPPRNPELKDKPWYVPQFTLRDDADDLVPDRLREIATTVFRRPANQESVDRYVQLYQDQRADGLPAEPSLKTAVAAILCSPDFLYLQEPAGRLDDYALASRLSYFLTRTAPDAELLAAAASGDLTTDRDVLLKHTRRLLADPKHQRFVIDFTDAWLNLREIDFTSPDQSLFPEYDSFLQHSILQESRQFFSTLIAQNLSVVNLVKSDFAMLNNRLGLHYEIDGVDGPQVRSVRLVDDSVRGGVLTQASVLKVSANGTNTSPVVRGVWVMERILGVHPPPPPPGIPGVEPDVRGASTLRELLDKHRNLDQCMACHHLIDPPGFALESFNPVGGWRDRFRRLGEGEKVDKVIDGRKVRYRLGPPVDATGQLVGGEKFTGFLQFRDLLARDEDRLTRAFATKLLTFASGREMGFSDRDAIEEIVAQSKRNGHGVRGLIETIVASELFHYK</sequence>
<evidence type="ECO:0008006" key="9">
    <source>
        <dbReference type="Google" id="ProtNLM"/>
    </source>
</evidence>
<evidence type="ECO:0000259" key="4">
    <source>
        <dbReference type="Pfam" id="PF07631"/>
    </source>
</evidence>
<dbReference type="InterPro" id="IPR013036">
    <property type="entry name" value="DUF1587"/>
</dbReference>
<feature type="domain" description="DUF1592" evidence="4">
    <location>
        <begin position="443"/>
        <end position="571"/>
    </location>
</feature>
<dbReference type="RefSeq" id="WP_222436147.1">
    <property type="nucleotide sequence ID" value="NZ_SJPX01000004.1"/>
</dbReference>
<dbReference type="Pfam" id="PF07626">
    <property type="entry name" value="PSD3"/>
    <property type="match status" value="1"/>
</dbReference>
<dbReference type="Pfam" id="PF07635">
    <property type="entry name" value="PSCyt1"/>
    <property type="match status" value="1"/>
</dbReference>
<dbReference type="Pfam" id="PF07631">
    <property type="entry name" value="PSD4"/>
    <property type="match status" value="1"/>
</dbReference>
<dbReference type="InterPro" id="IPR013042">
    <property type="entry name" value="DUF1592"/>
</dbReference>
<name>A0A5C6EJH5_9BACT</name>
<evidence type="ECO:0000259" key="5">
    <source>
        <dbReference type="Pfam" id="PF07635"/>
    </source>
</evidence>
<evidence type="ECO:0000259" key="6">
    <source>
        <dbReference type="Pfam" id="PF07637"/>
    </source>
</evidence>
<gene>
    <name evidence="7" type="ORF">Poly59_44680</name>
</gene>
<dbReference type="InterPro" id="IPR013039">
    <property type="entry name" value="DUF1588"/>
</dbReference>
<feature type="domain" description="Cytochrome C Planctomycete-type" evidence="5">
    <location>
        <begin position="29"/>
        <end position="76"/>
    </location>
</feature>
<proteinExistence type="predicted"/>
<feature type="domain" description="DUF1585" evidence="1">
    <location>
        <begin position="722"/>
        <end position="794"/>
    </location>
</feature>
<dbReference type="AlphaFoldDB" id="A0A5C6EJH5"/>
<evidence type="ECO:0000259" key="2">
    <source>
        <dbReference type="Pfam" id="PF07626"/>
    </source>
</evidence>
<dbReference type="InterPro" id="IPR013043">
    <property type="entry name" value="DUF1595"/>
</dbReference>
<evidence type="ECO:0000313" key="7">
    <source>
        <dbReference type="EMBL" id="TWU49843.1"/>
    </source>
</evidence>
<comment type="caution">
    <text evidence="7">The sequence shown here is derived from an EMBL/GenBank/DDBJ whole genome shotgun (WGS) entry which is preliminary data.</text>
</comment>
<feature type="domain" description="DUF1587" evidence="2">
    <location>
        <begin position="109"/>
        <end position="173"/>
    </location>
</feature>
<dbReference type="Pfam" id="PF07627">
    <property type="entry name" value="PSCyt3"/>
    <property type="match status" value="1"/>
</dbReference>
<organism evidence="7 8">
    <name type="scientific">Rubripirellula reticaptiva</name>
    <dbReference type="NCBI Taxonomy" id="2528013"/>
    <lineage>
        <taxon>Bacteria</taxon>
        <taxon>Pseudomonadati</taxon>
        <taxon>Planctomycetota</taxon>
        <taxon>Planctomycetia</taxon>
        <taxon>Pirellulales</taxon>
        <taxon>Pirellulaceae</taxon>
        <taxon>Rubripirellula</taxon>
    </lineage>
</organism>
<feature type="domain" description="DUF1588" evidence="3">
    <location>
        <begin position="590"/>
        <end position="685"/>
    </location>
</feature>